<protein>
    <submittedName>
        <fullName evidence="2">PrgI family protein</fullName>
    </submittedName>
</protein>
<proteinExistence type="predicted"/>
<dbReference type="AlphaFoldDB" id="A0A5Q2MVR6"/>
<dbReference type="RefSeq" id="WP_153723934.1">
    <property type="nucleotide sequence ID" value="NZ_CP045875.1"/>
</dbReference>
<dbReference type="EMBL" id="CP045875">
    <property type="protein sequence ID" value="QGG46344.1"/>
    <property type="molecule type" value="Genomic_DNA"/>
</dbReference>
<name>A0A5Q2MVR6_9FIRM</name>
<gene>
    <name evidence="2" type="primary">prgI</name>
    <name evidence="2" type="ORF">FTV88_0165</name>
</gene>
<evidence type="ECO:0000313" key="3">
    <source>
        <dbReference type="Proteomes" id="UP000366051"/>
    </source>
</evidence>
<dbReference type="OrthoDB" id="2083046at2"/>
<dbReference type="Pfam" id="PF12666">
    <property type="entry name" value="PrgI"/>
    <property type="match status" value="1"/>
</dbReference>
<keyword evidence="1" id="KW-0812">Transmembrane</keyword>
<keyword evidence="1" id="KW-0472">Membrane</keyword>
<keyword evidence="1" id="KW-1133">Transmembrane helix</keyword>
<evidence type="ECO:0000313" key="2">
    <source>
        <dbReference type="EMBL" id="QGG46344.1"/>
    </source>
</evidence>
<feature type="transmembrane region" description="Helical" evidence="1">
    <location>
        <begin position="27"/>
        <end position="45"/>
    </location>
</feature>
<evidence type="ECO:0000256" key="1">
    <source>
        <dbReference type="SAM" id="Phobius"/>
    </source>
</evidence>
<dbReference type="InterPro" id="IPR024414">
    <property type="entry name" value="Uncharacterised_PrgI"/>
</dbReference>
<organism evidence="2 3">
    <name type="scientific">Heliorestis convoluta</name>
    <dbReference type="NCBI Taxonomy" id="356322"/>
    <lineage>
        <taxon>Bacteria</taxon>
        <taxon>Bacillati</taxon>
        <taxon>Bacillota</taxon>
        <taxon>Clostridia</taxon>
        <taxon>Eubacteriales</taxon>
        <taxon>Heliobacteriaceae</taxon>
        <taxon>Heliorestis</taxon>
    </lineage>
</organism>
<keyword evidence="3" id="KW-1185">Reference proteome</keyword>
<reference evidence="3" key="1">
    <citation type="submission" date="2019-11" db="EMBL/GenBank/DDBJ databases">
        <title>Genome sequence of Heliorestis convoluta strain HH, an alkaliphilic and minimalistic phototrophic bacterium from a soda lake in Egypt.</title>
        <authorList>
            <person name="Dewey E.D."/>
            <person name="Stokes L.M."/>
            <person name="Burchell B.M."/>
            <person name="Shaffer K.N."/>
            <person name="Huntington A.M."/>
            <person name="Baker J.M."/>
            <person name="Nadendla S."/>
            <person name="Giglio M.G."/>
            <person name="Touchman J.W."/>
            <person name="Blankenship R.E."/>
            <person name="Madigan M.T."/>
            <person name="Sattley W.M."/>
        </authorList>
    </citation>
    <scope>NUCLEOTIDE SEQUENCE [LARGE SCALE GENOMIC DNA]</scope>
    <source>
        <strain evidence="3">HH</strain>
    </source>
</reference>
<accession>A0A5Q2MVR6</accession>
<dbReference type="KEGG" id="hcv:FTV88_0165"/>
<sequence>MGGTYHLPMQPEGEDKIIGGMLSLRQFAFLLVGFVLGALLGVLLLKLTKLIFVAVLISLLPSILGAYMAFWRIEKHDMTADQYWRFRLLYQYRDRKYPYRQDRLVSLIGHSKGV</sequence>
<feature type="transmembrane region" description="Helical" evidence="1">
    <location>
        <begin position="51"/>
        <end position="70"/>
    </location>
</feature>
<dbReference type="Proteomes" id="UP000366051">
    <property type="component" value="Chromosome"/>
</dbReference>